<organism evidence="2 3">
    <name type="scientific">Heyndrickxia coagulans</name>
    <name type="common">Weizmannia coagulans</name>
    <dbReference type="NCBI Taxonomy" id="1398"/>
    <lineage>
        <taxon>Bacteria</taxon>
        <taxon>Bacillati</taxon>
        <taxon>Bacillota</taxon>
        <taxon>Bacilli</taxon>
        <taxon>Bacillales</taxon>
        <taxon>Bacillaceae</taxon>
        <taxon>Heyndrickxia</taxon>
    </lineage>
</organism>
<protein>
    <submittedName>
        <fullName evidence="2">Uncharacterized protein</fullName>
    </submittedName>
</protein>
<evidence type="ECO:0000313" key="2">
    <source>
        <dbReference type="EMBL" id="KYC64246.1"/>
    </source>
</evidence>
<gene>
    <name evidence="2" type="ORF">B4098_3419</name>
    <name evidence="1" type="ORF">B4099_3815</name>
</gene>
<dbReference type="EMBL" id="LQYG01000030">
    <property type="protein sequence ID" value="KYC64246.1"/>
    <property type="molecule type" value="Genomic_DNA"/>
</dbReference>
<evidence type="ECO:0000313" key="4">
    <source>
        <dbReference type="Proteomes" id="UP000075304"/>
    </source>
</evidence>
<accession>A0A150K474</accession>
<evidence type="ECO:0000313" key="1">
    <source>
        <dbReference type="EMBL" id="KYC59814.1"/>
    </source>
</evidence>
<sequence>MISSVSLKEDFIRHVTFCFKNNTFKTKTLISSTISSTNIFVMSPKFATNVNLKQIRTKATHAIEQIITQ</sequence>
<dbReference type="EMBL" id="LQYI01000184">
    <property type="protein sequence ID" value="KYC59814.1"/>
    <property type="molecule type" value="Genomic_DNA"/>
</dbReference>
<dbReference type="Proteomes" id="UP000075288">
    <property type="component" value="Unassembled WGS sequence"/>
</dbReference>
<name>A0A150K474_HEYCO</name>
<dbReference type="AlphaFoldDB" id="A0A150K474"/>
<reference evidence="3 4" key="1">
    <citation type="submission" date="2016-01" db="EMBL/GenBank/DDBJ databases">
        <title>Genome Sequences of Twelve Sporeforming Bacillus Species Isolated from Foods.</title>
        <authorList>
            <person name="Berendsen E.M."/>
            <person name="Wells-Bennik M.H."/>
            <person name="Krawcyk A.O."/>
            <person name="De Jong A."/>
            <person name="Holsappel S."/>
            <person name="Eijlander R.T."/>
            <person name="Kuipers O.P."/>
        </authorList>
    </citation>
    <scope>NUCLEOTIDE SEQUENCE [LARGE SCALE GENOMIC DNA]</scope>
    <source>
        <strain evidence="2 3">B4098</strain>
        <strain evidence="1 4">B4099</strain>
    </source>
</reference>
<proteinExistence type="predicted"/>
<dbReference type="Proteomes" id="UP000075304">
    <property type="component" value="Unassembled WGS sequence"/>
</dbReference>
<evidence type="ECO:0000313" key="3">
    <source>
        <dbReference type="Proteomes" id="UP000075288"/>
    </source>
</evidence>
<comment type="caution">
    <text evidence="2">The sequence shown here is derived from an EMBL/GenBank/DDBJ whole genome shotgun (WGS) entry which is preliminary data.</text>
</comment>